<gene>
    <name evidence="1" type="ORF">RIEGSTA812A_PEG_760</name>
</gene>
<sequence>MLRGGDSGPVGRPRLHKKVCALVVGDGQLLALDGMATLFGVT</sequence>
<organism evidence="1">
    <name type="scientific">invertebrate metagenome</name>
    <dbReference type="NCBI Taxonomy" id="1711999"/>
    <lineage>
        <taxon>unclassified sequences</taxon>
        <taxon>metagenomes</taxon>
        <taxon>organismal metagenomes</taxon>
    </lineage>
</organism>
<dbReference type="EMBL" id="LR026963">
    <property type="protein sequence ID" value="VBB69287.1"/>
    <property type="molecule type" value="Genomic_DNA"/>
</dbReference>
<reference evidence="1" key="1">
    <citation type="submission" date="2018-10" db="EMBL/GenBank/DDBJ databases">
        <authorList>
            <person name="Gruber-Vodicka H."/>
            <person name="Jaeckle O."/>
        </authorList>
    </citation>
    <scope>NUCLEOTIDE SEQUENCE</scope>
</reference>
<accession>A0A484H5I5</accession>
<dbReference type="AlphaFoldDB" id="A0A484H5I5"/>
<evidence type="ECO:0000313" key="1">
    <source>
        <dbReference type="EMBL" id="VBB69287.1"/>
    </source>
</evidence>
<name>A0A484H5I5_9ZZZZ</name>
<protein>
    <submittedName>
        <fullName evidence="1">Uncharacterized protein</fullName>
    </submittedName>
</protein>
<proteinExistence type="predicted"/>